<evidence type="ECO:0000313" key="7">
    <source>
        <dbReference type="Proteomes" id="UP000694580"/>
    </source>
</evidence>
<reference evidence="6" key="2">
    <citation type="submission" date="2025-08" db="UniProtKB">
        <authorList>
            <consortium name="Ensembl"/>
        </authorList>
    </citation>
    <scope>IDENTIFICATION</scope>
</reference>
<evidence type="ECO:0000256" key="4">
    <source>
        <dbReference type="SAM" id="MobiDB-lite"/>
    </source>
</evidence>
<feature type="domain" description="OCA" evidence="5">
    <location>
        <begin position="7"/>
        <end position="29"/>
    </location>
</feature>
<name>A0AAY4CUX7_9TELE</name>
<keyword evidence="7" id="KW-1185">Reference proteome</keyword>
<keyword evidence="1" id="KW-0805">Transcription regulation</keyword>
<dbReference type="PROSITE" id="PS52003">
    <property type="entry name" value="OCA"/>
    <property type="match status" value="1"/>
</dbReference>
<feature type="region of interest" description="Disordered" evidence="4">
    <location>
        <begin position="178"/>
        <end position="203"/>
    </location>
</feature>
<organism evidence="6 7">
    <name type="scientific">Denticeps clupeoides</name>
    <name type="common">denticle herring</name>
    <dbReference type="NCBI Taxonomy" id="299321"/>
    <lineage>
        <taxon>Eukaryota</taxon>
        <taxon>Metazoa</taxon>
        <taxon>Chordata</taxon>
        <taxon>Craniata</taxon>
        <taxon>Vertebrata</taxon>
        <taxon>Euteleostomi</taxon>
        <taxon>Actinopterygii</taxon>
        <taxon>Neopterygii</taxon>
        <taxon>Teleostei</taxon>
        <taxon>Clupei</taxon>
        <taxon>Clupeiformes</taxon>
        <taxon>Denticipitoidei</taxon>
        <taxon>Denticipitidae</taxon>
        <taxon>Denticeps</taxon>
    </lineage>
</organism>
<dbReference type="GeneTree" id="ENSGT00940000167856"/>
<dbReference type="GO" id="GO:0005634">
    <property type="term" value="C:nucleus"/>
    <property type="evidence" value="ECO:0007669"/>
    <property type="project" value="TreeGrafter"/>
</dbReference>
<dbReference type="PANTHER" id="PTHR28376">
    <property type="entry name" value="RGD1562914"/>
    <property type="match status" value="1"/>
</dbReference>
<dbReference type="Ensembl" id="ENSDCDT00010046565.1">
    <property type="protein sequence ID" value="ENSDCDP00010037057.1"/>
    <property type="gene ID" value="ENSDCDG00010024182.1"/>
</dbReference>
<dbReference type="InterPro" id="IPR037655">
    <property type="entry name" value="POU2AF2"/>
</dbReference>
<dbReference type="InterPro" id="IPR047571">
    <property type="entry name" value="OCA"/>
</dbReference>
<dbReference type="GO" id="GO:0003713">
    <property type="term" value="F:transcription coactivator activity"/>
    <property type="evidence" value="ECO:0007669"/>
    <property type="project" value="TreeGrafter"/>
</dbReference>
<protein>
    <recommendedName>
        <fullName evidence="5">OCA domain-containing protein</fullName>
    </recommendedName>
</protein>
<reference evidence="6" key="3">
    <citation type="submission" date="2025-09" db="UniProtKB">
        <authorList>
            <consortium name="Ensembl"/>
        </authorList>
    </citation>
    <scope>IDENTIFICATION</scope>
</reference>
<evidence type="ECO:0000259" key="5">
    <source>
        <dbReference type="PROSITE" id="PS52003"/>
    </source>
</evidence>
<gene>
    <name evidence="6" type="primary">si:ch211-213d14.1</name>
</gene>
<sequence>METDISKRVYQGVRVKHTVKDLLAEKRSRQTNGPRYSVTTSQSSFVPMQGYYSMRRSFNSDMDFCLSGKQFCPDVYSSPIAGKTLTSDSTSMPTYSSFIDSYYPESFGDYRSPSFTSGGSSIFSPPTLSSLLPPFSGESSHVLLRDTWDPVGVETVTQADGLCAEGLMPTHVPSCLSSSEAGGASPCRSPQRGGGLPIQPYSLHPLDEVPYPTSYLQQPGFCGPYATASSDLTAKGPPLAPDEPTESDGSAWGKLDVSNGWPAYEGRRVL</sequence>
<reference evidence="6 7" key="1">
    <citation type="submission" date="2020-06" db="EMBL/GenBank/DDBJ databases">
        <authorList>
            <consortium name="Wellcome Sanger Institute Data Sharing"/>
        </authorList>
    </citation>
    <scope>NUCLEOTIDE SEQUENCE [LARGE SCALE GENOMIC DNA]</scope>
</reference>
<dbReference type="PANTHER" id="PTHR28376:SF1">
    <property type="entry name" value="POU DOMAIN CLASS 2-ASSOCIATING FACTOR 2"/>
    <property type="match status" value="1"/>
</dbReference>
<dbReference type="GO" id="GO:0070974">
    <property type="term" value="F:POU domain binding"/>
    <property type="evidence" value="ECO:0007669"/>
    <property type="project" value="InterPro"/>
</dbReference>
<feature type="region of interest" description="Disordered" evidence="4">
    <location>
        <begin position="227"/>
        <end position="270"/>
    </location>
</feature>
<keyword evidence="2" id="KW-0010">Activator</keyword>
<evidence type="ECO:0000256" key="1">
    <source>
        <dbReference type="ARBA" id="ARBA00023015"/>
    </source>
</evidence>
<keyword evidence="3" id="KW-0804">Transcription</keyword>
<proteinExistence type="predicted"/>
<dbReference type="AlphaFoldDB" id="A0AAY4CUX7"/>
<evidence type="ECO:0000256" key="2">
    <source>
        <dbReference type="ARBA" id="ARBA00023159"/>
    </source>
</evidence>
<dbReference type="GO" id="GO:0043565">
    <property type="term" value="F:sequence-specific DNA binding"/>
    <property type="evidence" value="ECO:0007669"/>
    <property type="project" value="TreeGrafter"/>
</dbReference>
<evidence type="ECO:0000313" key="6">
    <source>
        <dbReference type="Ensembl" id="ENSDCDP00010037057.1"/>
    </source>
</evidence>
<dbReference type="Proteomes" id="UP000694580">
    <property type="component" value="Chromosome 2"/>
</dbReference>
<accession>A0AAY4CUX7</accession>
<evidence type="ECO:0000256" key="3">
    <source>
        <dbReference type="ARBA" id="ARBA00023163"/>
    </source>
</evidence>
<dbReference type="Pfam" id="PF17721">
    <property type="entry name" value="POU2AF2"/>
    <property type="match status" value="1"/>
</dbReference>